<comment type="subcellular location">
    <subcellularLocation>
        <location evidence="1">Cell membrane</location>
        <topology evidence="1">Multi-pass membrane protein</topology>
    </subcellularLocation>
</comment>
<dbReference type="InterPro" id="IPR049553">
    <property type="entry name" value="GdpP-like_PAS"/>
</dbReference>
<dbReference type="InterPro" id="IPR038763">
    <property type="entry name" value="DHH_sf"/>
</dbReference>
<feature type="binding site" evidence="6">
    <location>
        <position position="379"/>
    </location>
    <ligand>
        <name>Mn(2+)</name>
        <dbReference type="ChEBI" id="CHEBI:29035"/>
        <label>1</label>
    </ligand>
</feature>
<reference evidence="9 10" key="1">
    <citation type="submission" date="2011-01" db="EMBL/GenBank/DDBJ databases">
        <authorList>
            <person name="Muzny D."/>
            <person name="Qin X."/>
            <person name="Buhay C."/>
            <person name="Dugan-Rocha S."/>
            <person name="Ding Y."/>
            <person name="Chen G."/>
            <person name="Hawes A."/>
            <person name="Holder M."/>
            <person name="Jhangiani S."/>
            <person name="Johnson A."/>
            <person name="Khan Z."/>
            <person name="Li Z."/>
            <person name="Liu W."/>
            <person name="Liu X."/>
            <person name="Perez L."/>
            <person name="Shen H."/>
            <person name="Wang Q."/>
            <person name="Watt J."/>
            <person name="Xi L."/>
            <person name="Xin Y."/>
            <person name="Zhou J."/>
            <person name="Deng J."/>
            <person name="Jiang H."/>
            <person name="Liu Y."/>
            <person name="Qu J."/>
            <person name="Song X.-Z."/>
            <person name="Zhang L."/>
            <person name="Villasana D."/>
            <person name="Johnson A."/>
            <person name="Liu J."/>
            <person name="Liyanage D."/>
            <person name="Lorensuhewa L."/>
            <person name="Robinson T."/>
            <person name="Song A."/>
            <person name="Song B.-B."/>
            <person name="Dinh H."/>
            <person name="Thornton R."/>
            <person name="Coyle M."/>
            <person name="Francisco L."/>
            <person name="Jackson L."/>
            <person name="Javaid M."/>
            <person name="Korchina V."/>
            <person name="Kovar C."/>
            <person name="Mata R."/>
            <person name="Mathew T."/>
            <person name="Ngo R."/>
            <person name="Nguyen L."/>
            <person name="Nguyen N."/>
            <person name="Okwuonu G."/>
            <person name="Ongeri F."/>
            <person name="Pham C."/>
            <person name="Simmons D."/>
            <person name="Wilczek-Boney K."/>
            <person name="Hale W."/>
            <person name="Jakkamsetti A."/>
            <person name="Pham P."/>
            <person name="Ruth R."/>
            <person name="San Lucas F."/>
            <person name="Warren J."/>
            <person name="Zhang J."/>
            <person name="Zhao Z."/>
            <person name="Zhou C."/>
            <person name="Zhu D."/>
            <person name="Lee S."/>
            <person name="Bess C."/>
            <person name="Blankenburg K."/>
            <person name="Forbes L."/>
            <person name="Fu Q."/>
            <person name="Gubbala S."/>
            <person name="Hirani K."/>
            <person name="Jayaseelan J.C."/>
            <person name="Lara F."/>
            <person name="Munidasa M."/>
            <person name="Palculict T."/>
            <person name="Patil S."/>
            <person name="Pu L.-L."/>
            <person name="Saada N."/>
            <person name="Tang L."/>
            <person name="Weissenberger G."/>
            <person name="Zhu Y."/>
            <person name="Hemphill L."/>
            <person name="Shang Y."/>
            <person name="Youmans B."/>
            <person name="Ayvaz T."/>
            <person name="Ross M."/>
            <person name="Santibanez J."/>
            <person name="Aqrawi P."/>
            <person name="Gross S."/>
            <person name="Joshi V."/>
            <person name="Fowler G."/>
            <person name="Nazareth L."/>
            <person name="Reid J."/>
            <person name="Worley K."/>
            <person name="Petrosino J."/>
            <person name="Highlander S."/>
            <person name="Gibbs R."/>
        </authorList>
    </citation>
    <scope>NUCLEOTIDE SEQUENCE [LARGE SCALE GENOMIC DNA]</scope>
    <source>
        <strain evidence="9 10">ATCC 25644</strain>
    </source>
</reference>
<comment type="caution">
    <text evidence="9">The sequence shown here is derived from an EMBL/GenBank/DDBJ whole genome shotgun (WGS) entry which is preliminary data.</text>
</comment>
<dbReference type="FunFam" id="3.90.1640.10:FF:000002">
    <property type="entry name" value="Cyclic-di-AMP phosphodiesterase"/>
    <property type="match status" value="1"/>
</dbReference>
<dbReference type="Proteomes" id="UP000004099">
    <property type="component" value="Unassembled WGS sequence"/>
</dbReference>
<dbReference type="Pfam" id="PF24898">
    <property type="entry name" value="GGDEF_GdpP"/>
    <property type="match status" value="1"/>
</dbReference>
<dbReference type="InterPro" id="IPR001667">
    <property type="entry name" value="DDH_dom"/>
</dbReference>
<evidence type="ECO:0000256" key="5">
    <source>
        <dbReference type="ARBA" id="ARBA00023136"/>
    </source>
</evidence>
<keyword evidence="2" id="KW-1003">Cell membrane</keyword>
<dbReference type="GO" id="GO:0003676">
    <property type="term" value="F:nucleic acid binding"/>
    <property type="evidence" value="ECO:0007669"/>
    <property type="project" value="InterPro"/>
</dbReference>
<dbReference type="SUPFAM" id="SSF64182">
    <property type="entry name" value="DHH phosphoesterases"/>
    <property type="match status" value="1"/>
</dbReference>
<dbReference type="GO" id="GO:0046872">
    <property type="term" value="F:metal ion binding"/>
    <property type="evidence" value="ECO:0007669"/>
    <property type="project" value="UniProtKB-KW"/>
</dbReference>
<evidence type="ECO:0000256" key="3">
    <source>
        <dbReference type="ARBA" id="ARBA00022692"/>
    </source>
</evidence>
<dbReference type="InterPro" id="IPR003156">
    <property type="entry name" value="DHHA1_dom"/>
</dbReference>
<organism evidence="9 10">
    <name type="scientific">Ligilactobacillus ruminis ATCC 25644</name>
    <dbReference type="NCBI Taxonomy" id="525362"/>
    <lineage>
        <taxon>Bacteria</taxon>
        <taxon>Bacillati</taxon>
        <taxon>Bacillota</taxon>
        <taxon>Bacilli</taxon>
        <taxon>Lactobacillales</taxon>
        <taxon>Lactobacillaceae</taxon>
        <taxon>Ligilactobacillus</taxon>
    </lineage>
</organism>
<dbReference type="InterPro" id="IPR000160">
    <property type="entry name" value="GGDEF_dom"/>
</dbReference>
<keyword evidence="6" id="KW-0479">Metal-binding</keyword>
<dbReference type="PIRSF" id="PIRSF026583">
    <property type="entry name" value="YybT"/>
    <property type="match status" value="1"/>
</dbReference>
<evidence type="ECO:0000256" key="1">
    <source>
        <dbReference type="ARBA" id="ARBA00004651"/>
    </source>
</evidence>
<gene>
    <name evidence="9" type="ORF">HMPREF0542_11794</name>
</gene>
<dbReference type="AlphaFoldDB" id="E7FSB7"/>
<evidence type="ECO:0000259" key="8">
    <source>
        <dbReference type="PROSITE" id="PS50887"/>
    </source>
</evidence>
<feature type="binding site" evidence="6">
    <location>
        <position position="385"/>
    </location>
    <ligand>
        <name>Mn(2+)</name>
        <dbReference type="ChEBI" id="CHEBI:29035"/>
        <label>2</label>
    </ligand>
</feature>
<dbReference type="Pfam" id="PF02272">
    <property type="entry name" value="DHHA1"/>
    <property type="match status" value="1"/>
</dbReference>
<dbReference type="Pfam" id="PF21370">
    <property type="entry name" value="PAS_GdpP"/>
    <property type="match status" value="1"/>
</dbReference>
<evidence type="ECO:0000313" key="9">
    <source>
        <dbReference type="EMBL" id="EFZ34160.1"/>
    </source>
</evidence>
<dbReference type="GO" id="GO:0005886">
    <property type="term" value="C:plasma membrane"/>
    <property type="evidence" value="ECO:0007669"/>
    <property type="project" value="UniProtKB-SubCell"/>
</dbReference>
<dbReference type="PROSITE" id="PS50887">
    <property type="entry name" value="GGDEF"/>
    <property type="match status" value="1"/>
</dbReference>
<keyword evidence="6" id="KW-0464">Manganese</keyword>
<dbReference type="InterPro" id="IPR014528">
    <property type="entry name" value="GdpP/PdeA"/>
</dbReference>
<feature type="binding site" evidence="6">
    <location>
        <position position="454"/>
    </location>
    <ligand>
        <name>Mn(2+)</name>
        <dbReference type="ChEBI" id="CHEBI:29035"/>
        <label>1</label>
    </ligand>
</feature>
<protein>
    <submittedName>
        <fullName evidence="9">DHHA1 domain protein</fullName>
    </submittedName>
</protein>
<proteinExistence type="predicted"/>
<feature type="transmembrane region" description="Helical" evidence="7">
    <location>
        <begin position="68"/>
        <end position="85"/>
    </location>
</feature>
<dbReference type="Gene3D" id="3.90.1640.10">
    <property type="entry name" value="inorganic pyrophosphatase (n-terminal core)"/>
    <property type="match status" value="1"/>
</dbReference>
<comment type="cofactor">
    <cofactor evidence="6">
        <name>Mn(2+)</name>
        <dbReference type="ChEBI" id="CHEBI:29035"/>
    </cofactor>
    <text evidence="6">For phosphodiesterase activity, probably binds 2 Mn(2+) per subunit.</text>
</comment>
<dbReference type="Gene3D" id="3.10.310.30">
    <property type="match status" value="1"/>
</dbReference>
<name>E7FSB7_9LACO</name>
<dbReference type="HOGENOM" id="CLU_018278_0_0_9"/>
<keyword evidence="4 7" id="KW-1133">Transmembrane helix</keyword>
<feature type="binding site" evidence="6">
    <location>
        <position position="535"/>
    </location>
    <ligand>
        <name>Mn(2+)</name>
        <dbReference type="ChEBI" id="CHEBI:29035"/>
        <label>2</label>
    </ligand>
</feature>
<dbReference type="EMBL" id="ACGS02000045">
    <property type="protein sequence ID" value="EFZ34160.1"/>
    <property type="molecule type" value="Genomic_DNA"/>
</dbReference>
<evidence type="ECO:0000256" key="2">
    <source>
        <dbReference type="ARBA" id="ARBA00022475"/>
    </source>
</evidence>
<sequence>MVKLYGRAVNCKRENFGADFMQKEPENKSDQIPEFLKNERLRKLTLILFGAVVLCTAFSFMLNAVFGLIILVLSIITLVVAYDGLKQIASDTSEYISDLSYRIKRGEQEALIKMPIGILFYDDHERIEWYNPYMQRYFSRKDILGKSLSEVDEELADQLKSHRDEKKATEVKLHGKSYSFIVQKDINAVFLMDVSYYAAIKEQYEDSRIVLGQLFLDNYDEVTKVMNDKDLSNLDNFITNTLSDWAREFEIFLKRVDDDHFFILAYTGALKKLEEEKFKILDVIRERTSKRNSPLTLSVGIAYGGDDLAELSRLSQNNLDLALGRGGDQAVVREIAGQARFYGGKTNPMEKRTRVRARMISQALNELMMQSDDIFVMGHAYPDMDAMGACLGLRRIATMNGKKCWIVLDKDNLHSDVLRLIKALDQYPAIKGSIISPKDALEKVQKNSLLIMCDHSKPSISISPELYEKMQNRVMVMDHHRRGEEFPDNPILVYIEPYASSTCELITEMFEYQGRDSEPINKIEATAMLTGIIIDTKSFSLRTGTRTFDAASYLRSVGADLGMARHFMKESVASYMQRSHLIERTEFDEQGNAICCGEDGRIYDPVIAAQVADSLLGVSGVEASYVITFRKENLIGISARSNGEFNVQVVMEQMGGGGHLSNAATQISGKTIADVHEEMLTIIKNARENQE</sequence>
<keyword evidence="5 7" id="KW-0472">Membrane</keyword>
<evidence type="ECO:0000256" key="4">
    <source>
        <dbReference type="ARBA" id="ARBA00022989"/>
    </source>
</evidence>
<accession>E7FSB7</accession>
<evidence type="ECO:0000256" key="6">
    <source>
        <dbReference type="PIRSR" id="PIRSR026583-50"/>
    </source>
</evidence>
<feature type="domain" description="GGDEF" evidence="8">
    <location>
        <begin position="207"/>
        <end position="335"/>
    </location>
</feature>
<dbReference type="PANTHER" id="PTHR47618:SF2">
    <property type="entry name" value="CYCLIC-DI-AMP PHOSPHODIESTERASE GDPP"/>
    <property type="match status" value="1"/>
</dbReference>
<dbReference type="SMART" id="SM00267">
    <property type="entry name" value="GGDEF"/>
    <property type="match status" value="1"/>
</dbReference>
<dbReference type="Pfam" id="PF01368">
    <property type="entry name" value="DHH"/>
    <property type="match status" value="1"/>
</dbReference>
<keyword evidence="3 7" id="KW-0812">Transmembrane</keyword>
<evidence type="ECO:0000256" key="7">
    <source>
        <dbReference type="SAM" id="Phobius"/>
    </source>
</evidence>
<feature type="binding site" evidence="6">
    <location>
        <position position="479"/>
    </location>
    <ligand>
        <name>Mn(2+)</name>
        <dbReference type="ChEBI" id="CHEBI:29035"/>
        <label>2</label>
    </ligand>
</feature>
<feature type="binding site" evidence="6">
    <location>
        <position position="383"/>
    </location>
    <ligand>
        <name>Mn(2+)</name>
        <dbReference type="ChEBI" id="CHEBI:29035"/>
        <label>1</label>
    </ligand>
</feature>
<dbReference type="PANTHER" id="PTHR47618">
    <property type="entry name" value="BIFUNCTIONAL OLIGORIBONUCLEASE AND PAP PHOSPHATASE NRNA"/>
    <property type="match status" value="1"/>
</dbReference>
<dbReference type="Gene3D" id="3.30.450.20">
    <property type="entry name" value="PAS domain"/>
    <property type="match status" value="1"/>
</dbReference>
<feature type="binding site" evidence="6">
    <location>
        <position position="454"/>
    </location>
    <ligand>
        <name>Mn(2+)</name>
        <dbReference type="ChEBI" id="CHEBI:29035"/>
        <label>2</label>
    </ligand>
</feature>
<dbReference type="InterPro" id="IPR051319">
    <property type="entry name" value="Oligoribo/pAp-PDE_c-di-AMP_PDE"/>
</dbReference>
<evidence type="ECO:0000313" key="10">
    <source>
        <dbReference type="Proteomes" id="UP000004099"/>
    </source>
</evidence>